<feature type="transmembrane region" description="Helical" evidence="5">
    <location>
        <begin position="337"/>
        <end position="357"/>
    </location>
</feature>
<dbReference type="PROSITE" id="PS50850">
    <property type="entry name" value="MFS"/>
    <property type="match status" value="1"/>
</dbReference>
<accession>A0A2V1K9Q2</accession>
<dbReference type="GO" id="GO:0022857">
    <property type="term" value="F:transmembrane transporter activity"/>
    <property type="evidence" value="ECO:0007669"/>
    <property type="project" value="InterPro"/>
</dbReference>
<evidence type="ECO:0000256" key="4">
    <source>
        <dbReference type="ARBA" id="ARBA00023136"/>
    </source>
</evidence>
<feature type="transmembrane region" description="Helical" evidence="5">
    <location>
        <begin position="86"/>
        <end position="105"/>
    </location>
</feature>
<evidence type="ECO:0000256" key="3">
    <source>
        <dbReference type="ARBA" id="ARBA00022989"/>
    </source>
</evidence>
<protein>
    <submittedName>
        <fullName evidence="7">MFS transporter</fullName>
    </submittedName>
</protein>
<feature type="transmembrane region" description="Helical" evidence="5">
    <location>
        <begin position="403"/>
        <end position="425"/>
    </location>
</feature>
<feature type="transmembrane region" description="Helical" evidence="5">
    <location>
        <begin position="144"/>
        <end position="166"/>
    </location>
</feature>
<evidence type="ECO:0000256" key="5">
    <source>
        <dbReference type="SAM" id="Phobius"/>
    </source>
</evidence>
<dbReference type="OrthoDB" id="9778875at2"/>
<sequence>MLAVVTMSIMAKISQTHERFLMWISVGLITVIAFETLAVNTAMPTVVKSLDGQNLYALAMGVVMATQLMTTALAGPWSDHKSPQTCLYTGVVLFATGLVMCTAAQDMTFFVCGRAIQGLGGGLCVVPLYTLVGSSVRSSLQPAFFAAFAVAWVLPSLVGPAISGFIVEHASWRIVFGIVPLVLLLAAPSLVSITRKIPHEASPADGSRIRLTIGCAIAAGIGAAALQVISGSQPESFGPTVYVAIAMLAVWTFAFARPLLPPGTSVARRGLPATVLLRGIINGTFIGVETFLPLLLQDIHGWRPFQAGLVLTVGSVTWALGSAVQGRLSGPVWRARIPMIGTALQTIGIALTIAGAFSEVSGLVILSAWTISGLGIGLNYPAMTVHGLAMSAPTNHGRTSSSLQIADTLGASLAVAAAGITYAVILPAQSPAFAAAIGLMALLIFSGFLMSGRTQPVAGTKEAARLEASFAEE</sequence>
<feature type="transmembrane region" description="Helical" evidence="5">
    <location>
        <begin position="363"/>
        <end position="382"/>
    </location>
</feature>
<comment type="subcellular location">
    <subcellularLocation>
        <location evidence="1">Cell membrane</location>
        <topology evidence="1">Multi-pass membrane protein</topology>
    </subcellularLocation>
</comment>
<feature type="transmembrane region" description="Helical" evidence="5">
    <location>
        <begin position="241"/>
        <end position="260"/>
    </location>
</feature>
<evidence type="ECO:0000256" key="1">
    <source>
        <dbReference type="ARBA" id="ARBA00004651"/>
    </source>
</evidence>
<feature type="transmembrane region" description="Helical" evidence="5">
    <location>
        <begin position="272"/>
        <end position="295"/>
    </location>
</feature>
<keyword evidence="8" id="KW-1185">Reference proteome</keyword>
<dbReference type="InterPro" id="IPR020846">
    <property type="entry name" value="MFS_dom"/>
</dbReference>
<evidence type="ECO:0000313" key="8">
    <source>
        <dbReference type="Proteomes" id="UP000245283"/>
    </source>
</evidence>
<feature type="transmembrane region" description="Helical" evidence="5">
    <location>
        <begin position="20"/>
        <end position="43"/>
    </location>
</feature>
<proteinExistence type="predicted"/>
<evidence type="ECO:0000313" key="7">
    <source>
        <dbReference type="EMBL" id="PWF26417.1"/>
    </source>
</evidence>
<dbReference type="AlphaFoldDB" id="A0A2V1K9Q2"/>
<feature type="transmembrane region" description="Helical" evidence="5">
    <location>
        <begin position="211"/>
        <end position="229"/>
    </location>
</feature>
<name>A0A2V1K9Q2_9ACTO</name>
<dbReference type="PANTHER" id="PTHR23501:SF154">
    <property type="entry name" value="MULTIDRUG-EFFLUX TRANSPORTER RV1634-RELATED"/>
    <property type="match status" value="1"/>
</dbReference>
<keyword evidence="2 5" id="KW-0812">Transmembrane</keyword>
<dbReference type="EMBL" id="QETB01000003">
    <property type="protein sequence ID" value="PWF26417.1"/>
    <property type="molecule type" value="Genomic_DNA"/>
</dbReference>
<gene>
    <name evidence="7" type="ORF">DD236_06025</name>
</gene>
<evidence type="ECO:0000259" key="6">
    <source>
        <dbReference type="PROSITE" id="PS50850"/>
    </source>
</evidence>
<feature type="transmembrane region" description="Helical" evidence="5">
    <location>
        <begin position="111"/>
        <end position="132"/>
    </location>
</feature>
<dbReference type="InterPro" id="IPR036259">
    <property type="entry name" value="MFS_trans_sf"/>
</dbReference>
<comment type="caution">
    <text evidence="7">The sequence shown here is derived from an EMBL/GenBank/DDBJ whole genome shotgun (WGS) entry which is preliminary data.</text>
</comment>
<reference evidence="8" key="1">
    <citation type="submission" date="2018-05" db="EMBL/GenBank/DDBJ databases">
        <authorList>
            <person name="Li Y."/>
        </authorList>
    </citation>
    <scope>NUCLEOTIDE SEQUENCE [LARGE SCALE GENOMIC DNA]</scope>
    <source>
        <strain evidence="8">sk1b4</strain>
    </source>
</reference>
<feature type="transmembrane region" description="Helical" evidence="5">
    <location>
        <begin position="431"/>
        <end position="451"/>
    </location>
</feature>
<feature type="domain" description="Major facilitator superfamily (MFS) profile" evidence="6">
    <location>
        <begin position="21"/>
        <end position="455"/>
    </location>
</feature>
<dbReference type="InterPro" id="IPR011701">
    <property type="entry name" value="MFS"/>
</dbReference>
<keyword evidence="3 5" id="KW-1133">Transmembrane helix</keyword>
<dbReference type="PANTHER" id="PTHR23501">
    <property type="entry name" value="MAJOR FACILITATOR SUPERFAMILY"/>
    <property type="match status" value="1"/>
</dbReference>
<dbReference type="SUPFAM" id="SSF103473">
    <property type="entry name" value="MFS general substrate transporter"/>
    <property type="match status" value="1"/>
</dbReference>
<feature type="transmembrane region" description="Helical" evidence="5">
    <location>
        <begin position="55"/>
        <end position="74"/>
    </location>
</feature>
<evidence type="ECO:0000256" key="2">
    <source>
        <dbReference type="ARBA" id="ARBA00022692"/>
    </source>
</evidence>
<keyword evidence="4 5" id="KW-0472">Membrane</keyword>
<dbReference type="Gene3D" id="1.20.1250.20">
    <property type="entry name" value="MFS general substrate transporter like domains"/>
    <property type="match status" value="2"/>
</dbReference>
<dbReference type="Proteomes" id="UP000245283">
    <property type="component" value="Unassembled WGS sequence"/>
</dbReference>
<organism evidence="7 8">
    <name type="scientific">Ancrocorticia populi</name>
    <dbReference type="NCBI Taxonomy" id="2175228"/>
    <lineage>
        <taxon>Bacteria</taxon>
        <taxon>Bacillati</taxon>
        <taxon>Actinomycetota</taxon>
        <taxon>Actinomycetes</taxon>
        <taxon>Actinomycetales</taxon>
        <taxon>Actinomycetaceae</taxon>
        <taxon>Ancrocorticia</taxon>
    </lineage>
</organism>
<dbReference type="GO" id="GO:0005886">
    <property type="term" value="C:plasma membrane"/>
    <property type="evidence" value="ECO:0007669"/>
    <property type="project" value="UniProtKB-SubCell"/>
</dbReference>
<dbReference type="Pfam" id="PF07690">
    <property type="entry name" value="MFS_1"/>
    <property type="match status" value="1"/>
</dbReference>
<feature type="transmembrane region" description="Helical" evidence="5">
    <location>
        <begin position="307"/>
        <end position="325"/>
    </location>
</feature>
<feature type="transmembrane region" description="Helical" evidence="5">
    <location>
        <begin position="172"/>
        <end position="191"/>
    </location>
</feature>